<feature type="domain" description="FAR1-related sequence 11-like HTH-like" evidence="1">
    <location>
        <begin position="122"/>
        <end position="157"/>
    </location>
</feature>
<keyword evidence="3" id="KW-1185">Reference proteome</keyword>
<comment type="caution">
    <text evidence="2">The sequence shown here is derived from an EMBL/GenBank/DDBJ whole genome shotgun (WGS) entry which is preliminary data.</text>
</comment>
<organism evidence="2 3">
    <name type="scientific">Lactuca sativa</name>
    <name type="common">Garden lettuce</name>
    <dbReference type="NCBI Taxonomy" id="4236"/>
    <lineage>
        <taxon>Eukaryota</taxon>
        <taxon>Viridiplantae</taxon>
        <taxon>Streptophyta</taxon>
        <taxon>Embryophyta</taxon>
        <taxon>Tracheophyta</taxon>
        <taxon>Spermatophyta</taxon>
        <taxon>Magnoliopsida</taxon>
        <taxon>eudicotyledons</taxon>
        <taxon>Gunneridae</taxon>
        <taxon>Pentapetalae</taxon>
        <taxon>asterids</taxon>
        <taxon>campanulids</taxon>
        <taxon>Asterales</taxon>
        <taxon>Asteraceae</taxon>
        <taxon>Cichorioideae</taxon>
        <taxon>Cichorieae</taxon>
        <taxon>Lactucinae</taxon>
        <taxon>Lactuca</taxon>
    </lineage>
</organism>
<dbReference type="AlphaFoldDB" id="A0A9R1UZY0"/>
<dbReference type="InterPro" id="IPR058778">
    <property type="entry name" value="HTH_FAR1-11-like"/>
</dbReference>
<proteinExistence type="predicted"/>
<dbReference type="PANTHER" id="PTHR47718">
    <property type="entry name" value="OS01G0519700 PROTEIN"/>
    <property type="match status" value="1"/>
</dbReference>
<accession>A0A9R1UZY0</accession>
<dbReference type="Proteomes" id="UP000235145">
    <property type="component" value="Unassembled WGS sequence"/>
</dbReference>
<dbReference type="EMBL" id="NBSK02000007">
    <property type="protein sequence ID" value="KAJ0195858.1"/>
    <property type="molecule type" value="Genomic_DNA"/>
</dbReference>
<name>A0A9R1UZY0_LACSA</name>
<gene>
    <name evidence="2" type="ORF">LSAT_V11C700384520</name>
</gene>
<evidence type="ECO:0000259" key="1">
    <source>
        <dbReference type="Pfam" id="PF26175"/>
    </source>
</evidence>
<dbReference type="Pfam" id="PF26175">
    <property type="entry name" value="HTH_FAR1"/>
    <property type="match status" value="1"/>
</dbReference>
<evidence type="ECO:0000313" key="3">
    <source>
        <dbReference type="Proteomes" id="UP000235145"/>
    </source>
</evidence>
<protein>
    <recommendedName>
        <fullName evidence="1">FAR1-related sequence 11-like HTH-like domain-containing protein</fullName>
    </recommendedName>
</protein>
<sequence length="157" mass="18609">MEERIFFDLNEVPVEENSINARHEETAIEGHSQNNKTIFDEPFVGQYFLSEEEALIFCQNYARKKGFSIRKGRFVNKKTGGRKRRKLEFKKDYTEKKQETEVHNHVLLNAHEVCFFLPSYRNITLEDEKHILLLKEEGSSVTQIMHLIELERNVRHG</sequence>
<reference evidence="2 3" key="1">
    <citation type="journal article" date="2017" name="Nat. Commun.">
        <title>Genome assembly with in vitro proximity ligation data and whole-genome triplication in lettuce.</title>
        <authorList>
            <person name="Reyes-Chin-Wo S."/>
            <person name="Wang Z."/>
            <person name="Yang X."/>
            <person name="Kozik A."/>
            <person name="Arikit S."/>
            <person name="Song C."/>
            <person name="Xia L."/>
            <person name="Froenicke L."/>
            <person name="Lavelle D.O."/>
            <person name="Truco M.J."/>
            <person name="Xia R."/>
            <person name="Zhu S."/>
            <person name="Xu C."/>
            <person name="Xu H."/>
            <person name="Xu X."/>
            <person name="Cox K."/>
            <person name="Korf I."/>
            <person name="Meyers B.C."/>
            <person name="Michelmore R.W."/>
        </authorList>
    </citation>
    <scope>NUCLEOTIDE SEQUENCE [LARGE SCALE GENOMIC DNA]</scope>
    <source>
        <strain evidence="3">cv. Salinas</strain>
        <tissue evidence="2">Seedlings</tissue>
    </source>
</reference>
<dbReference type="PANTHER" id="PTHR47718:SF9">
    <property type="entry name" value="PROTEIN FAR1-RELATED SEQUENCE"/>
    <property type="match status" value="1"/>
</dbReference>
<evidence type="ECO:0000313" key="2">
    <source>
        <dbReference type="EMBL" id="KAJ0195858.1"/>
    </source>
</evidence>